<feature type="compositionally biased region" description="Basic and acidic residues" evidence="1">
    <location>
        <begin position="17"/>
        <end position="32"/>
    </location>
</feature>
<feature type="region of interest" description="Disordered" evidence="1">
    <location>
        <begin position="1"/>
        <end position="50"/>
    </location>
</feature>
<sequence>MNTNELPGCGSKLHPLIKMEPEKQETQEKTSETSEEDSEKNDDESEEDSK</sequence>
<evidence type="ECO:0000256" key="1">
    <source>
        <dbReference type="SAM" id="MobiDB-lite"/>
    </source>
</evidence>
<evidence type="ECO:0000313" key="2">
    <source>
        <dbReference type="EMBL" id="KKL69676.1"/>
    </source>
</evidence>
<proteinExistence type="predicted"/>
<name>A0A0F9ETR3_9ZZZZ</name>
<reference evidence="2" key="1">
    <citation type="journal article" date="2015" name="Nature">
        <title>Complex archaea that bridge the gap between prokaryotes and eukaryotes.</title>
        <authorList>
            <person name="Spang A."/>
            <person name="Saw J.H."/>
            <person name="Jorgensen S.L."/>
            <person name="Zaremba-Niedzwiedzka K."/>
            <person name="Martijn J."/>
            <person name="Lind A.E."/>
            <person name="van Eijk R."/>
            <person name="Schleper C."/>
            <person name="Guy L."/>
            <person name="Ettema T.J."/>
        </authorList>
    </citation>
    <scope>NUCLEOTIDE SEQUENCE</scope>
</reference>
<comment type="caution">
    <text evidence="2">The sequence shown here is derived from an EMBL/GenBank/DDBJ whole genome shotgun (WGS) entry which is preliminary data.</text>
</comment>
<feature type="compositionally biased region" description="Acidic residues" evidence="1">
    <location>
        <begin position="33"/>
        <end position="50"/>
    </location>
</feature>
<organism evidence="2">
    <name type="scientific">marine sediment metagenome</name>
    <dbReference type="NCBI Taxonomy" id="412755"/>
    <lineage>
        <taxon>unclassified sequences</taxon>
        <taxon>metagenomes</taxon>
        <taxon>ecological metagenomes</taxon>
    </lineage>
</organism>
<gene>
    <name evidence="2" type="ORF">LCGC14_2112500</name>
</gene>
<accession>A0A0F9ETR3</accession>
<protein>
    <submittedName>
        <fullName evidence="2">Uncharacterized protein</fullName>
    </submittedName>
</protein>
<dbReference type="AlphaFoldDB" id="A0A0F9ETR3"/>
<dbReference type="EMBL" id="LAZR01026137">
    <property type="protein sequence ID" value="KKL69676.1"/>
    <property type="molecule type" value="Genomic_DNA"/>
</dbReference>